<dbReference type="STRING" id="633440.SAMN05421869_13188"/>
<proteinExistence type="predicted"/>
<sequence>MTSGTGWITGDAEAFTRDFLPLFRPVPPARPGVCRICRSGPDNAGDTGGPRGICGSCERTTKNLYGHARHVIPISLTTTNAQLHDVLVRRRDPVGAGGRRRRADFLAATVAHFYDRHSRCLEGLAGGPFTLVATVPGNDPETPATAFHLMWQVVEKVPALARLWRPLLLEPDTAFAPVLAGRRSHRDAFLIPRADRLSAARVLLVDDLFVSGAHVQSAASALIEMGAEAVVALVIARLINPASRDGHGTGLWEESCQRPFSFDRCCVCDPAAHGAA</sequence>
<organism evidence="1 2">
    <name type="scientific">Nonomuraea jiangxiensis</name>
    <dbReference type="NCBI Taxonomy" id="633440"/>
    <lineage>
        <taxon>Bacteria</taxon>
        <taxon>Bacillati</taxon>
        <taxon>Actinomycetota</taxon>
        <taxon>Actinomycetes</taxon>
        <taxon>Streptosporangiales</taxon>
        <taxon>Streptosporangiaceae</taxon>
        <taxon>Nonomuraea</taxon>
    </lineage>
</organism>
<evidence type="ECO:0008006" key="3">
    <source>
        <dbReference type="Google" id="ProtNLM"/>
    </source>
</evidence>
<dbReference type="OrthoDB" id="3403421at2"/>
<evidence type="ECO:0000313" key="2">
    <source>
        <dbReference type="Proteomes" id="UP000199202"/>
    </source>
</evidence>
<dbReference type="Gene3D" id="3.40.50.2020">
    <property type="match status" value="1"/>
</dbReference>
<keyword evidence="2" id="KW-1185">Reference proteome</keyword>
<reference evidence="1 2" key="1">
    <citation type="submission" date="2016-10" db="EMBL/GenBank/DDBJ databases">
        <authorList>
            <person name="de Groot N.N."/>
        </authorList>
    </citation>
    <scope>NUCLEOTIDE SEQUENCE [LARGE SCALE GENOMIC DNA]</scope>
    <source>
        <strain evidence="1 2">CGMCC 4.6533</strain>
    </source>
</reference>
<dbReference type="Proteomes" id="UP000199202">
    <property type="component" value="Unassembled WGS sequence"/>
</dbReference>
<dbReference type="EMBL" id="FNDJ01000031">
    <property type="protein sequence ID" value="SDL83516.1"/>
    <property type="molecule type" value="Genomic_DNA"/>
</dbReference>
<dbReference type="CDD" id="cd06223">
    <property type="entry name" value="PRTases_typeI"/>
    <property type="match status" value="1"/>
</dbReference>
<name>A0A1G9NAG9_9ACTN</name>
<gene>
    <name evidence="1" type="ORF">SAMN05421869_13188</name>
</gene>
<evidence type="ECO:0000313" key="1">
    <source>
        <dbReference type="EMBL" id="SDL83516.1"/>
    </source>
</evidence>
<accession>A0A1G9NAG9</accession>
<dbReference type="RefSeq" id="WP_090945653.1">
    <property type="nucleotide sequence ID" value="NZ_FNDJ01000031.1"/>
</dbReference>
<dbReference type="InterPro" id="IPR000836">
    <property type="entry name" value="PRTase_dom"/>
</dbReference>
<protein>
    <recommendedName>
        <fullName evidence="3">Amidophosphoribosyltransferase</fullName>
    </recommendedName>
</protein>
<dbReference type="InterPro" id="IPR029057">
    <property type="entry name" value="PRTase-like"/>
</dbReference>
<dbReference type="AlphaFoldDB" id="A0A1G9NAG9"/>
<dbReference type="SUPFAM" id="SSF53271">
    <property type="entry name" value="PRTase-like"/>
    <property type="match status" value="1"/>
</dbReference>